<proteinExistence type="predicted"/>
<dbReference type="AlphaFoldDB" id="A0A183DG37"/>
<accession>A0A183DG37</accession>
<reference evidence="1" key="1">
    <citation type="submission" date="2016-06" db="UniProtKB">
        <authorList>
            <consortium name="WormBaseParasite"/>
        </authorList>
    </citation>
    <scope>IDENTIFICATION</scope>
</reference>
<organism evidence="1">
    <name type="scientific">Gongylonema pulchrum</name>
    <dbReference type="NCBI Taxonomy" id="637853"/>
    <lineage>
        <taxon>Eukaryota</taxon>
        <taxon>Metazoa</taxon>
        <taxon>Ecdysozoa</taxon>
        <taxon>Nematoda</taxon>
        <taxon>Chromadorea</taxon>
        <taxon>Rhabditida</taxon>
        <taxon>Spirurina</taxon>
        <taxon>Spiruromorpha</taxon>
        <taxon>Spiruroidea</taxon>
        <taxon>Gongylonematidae</taxon>
        <taxon>Gongylonema</taxon>
    </lineage>
</organism>
<protein>
    <submittedName>
        <fullName evidence="1">RabBD domain-containing protein</fullName>
    </submittedName>
</protein>
<evidence type="ECO:0000313" key="1">
    <source>
        <dbReference type="WBParaSite" id="GPUH_0000768701-mRNA-1"/>
    </source>
</evidence>
<name>A0A183DG37_9BILA</name>
<sequence>LESLVQERVAKARADLESRLRSQIEQEMMHEVEESRKREVCFFQILFPKKLLICE</sequence>
<dbReference type="WBParaSite" id="GPUH_0000768701-mRNA-1">
    <property type="protein sequence ID" value="GPUH_0000768701-mRNA-1"/>
    <property type="gene ID" value="GPUH_0000768701"/>
</dbReference>